<evidence type="ECO:0000256" key="2">
    <source>
        <dbReference type="ARBA" id="ARBA00001936"/>
    </source>
</evidence>
<dbReference type="eggNOG" id="COG1896">
    <property type="taxonomic scope" value="Bacteria"/>
</dbReference>
<dbReference type="Gene3D" id="1.10.3210.10">
    <property type="entry name" value="Hypothetical protein af1432"/>
    <property type="match status" value="1"/>
</dbReference>
<dbReference type="InterPro" id="IPR003607">
    <property type="entry name" value="HD/PDEase_dom"/>
</dbReference>
<proteinExistence type="predicted"/>
<comment type="subunit">
    <text evidence="4">Homodimer.</text>
</comment>
<comment type="cofactor">
    <cofactor evidence="2">
        <name>Mn(2+)</name>
        <dbReference type="ChEBI" id="CHEBI:29035"/>
    </cofactor>
</comment>
<dbReference type="InterPro" id="IPR006674">
    <property type="entry name" value="HD_domain"/>
</dbReference>
<evidence type="ECO:0000256" key="3">
    <source>
        <dbReference type="ARBA" id="ARBA00001941"/>
    </source>
</evidence>
<sequence length="195" mass="22174">MTSDDITKRLDFMREATRLKDVLRRTYTLGGQSESTAEHSWALCLLIMTFADQMPDIDLLKLLKICIIHDLGEAIHGDIPAISVLASANKSVQEREDLLVIMESLPISLRDEFLSLWDEYEAASTPEARLAKAFDKIETISQHNTGQNPSDFDYAFNLTYGRRYTDHSTLTRQIRDILDQATKRNMHGTRALLAD</sequence>
<evidence type="ECO:0000313" key="10">
    <source>
        <dbReference type="Proteomes" id="UP000004949"/>
    </source>
</evidence>
<evidence type="ECO:0000256" key="6">
    <source>
        <dbReference type="ARBA" id="ARBA00022723"/>
    </source>
</evidence>
<evidence type="ECO:0000256" key="7">
    <source>
        <dbReference type="ARBA" id="ARBA00022801"/>
    </source>
</evidence>
<evidence type="ECO:0000259" key="8">
    <source>
        <dbReference type="SMART" id="SM00471"/>
    </source>
</evidence>
<name>G6XH05_9PROT</name>
<dbReference type="AlphaFoldDB" id="G6XH05"/>
<dbReference type="GO" id="GO:0002953">
    <property type="term" value="F:5'-deoxynucleotidase activity"/>
    <property type="evidence" value="ECO:0007669"/>
    <property type="project" value="UniProtKB-EC"/>
</dbReference>
<dbReference type="PANTHER" id="PTHR11845:SF13">
    <property type="entry name" value="5'-DEOXYNUCLEOTIDASE HDDC2"/>
    <property type="match status" value="1"/>
</dbReference>
<dbReference type="SMART" id="SM00471">
    <property type="entry name" value="HDc"/>
    <property type="match status" value="1"/>
</dbReference>
<comment type="cofactor">
    <cofactor evidence="3">
        <name>Co(2+)</name>
        <dbReference type="ChEBI" id="CHEBI:48828"/>
    </cofactor>
</comment>
<dbReference type="GO" id="GO:0046872">
    <property type="term" value="F:metal ion binding"/>
    <property type="evidence" value="ECO:0007669"/>
    <property type="project" value="UniProtKB-KW"/>
</dbReference>
<dbReference type="EMBL" id="AGQV01000001">
    <property type="protein sequence ID" value="EHH69463.1"/>
    <property type="molecule type" value="Genomic_DNA"/>
</dbReference>
<accession>G6XH05</accession>
<dbReference type="PANTHER" id="PTHR11845">
    <property type="entry name" value="5'-DEOXYNUCLEOTIDASE HDDC2"/>
    <property type="match status" value="1"/>
</dbReference>
<evidence type="ECO:0000256" key="1">
    <source>
        <dbReference type="ARBA" id="ARBA00001638"/>
    </source>
</evidence>
<dbReference type="Pfam" id="PF13023">
    <property type="entry name" value="HD_3"/>
    <property type="match status" value="1"/>
</dbReference>
<dbReference type="Proteomes" id="UP000004949">
    <property type="component" value="Unassembled WGS sequence"/>
</dbReference>
<keyword evidence="6" id="KW-0479">Metal-binding</keyword>
<protein>
    <recommendedName>
        <fullName evidence="5">5'-deoxynucleotidase</fullName>
        <ecNumber evidence="5">3.1.3.89</ecNumber>
    </recommendedName>
</protein>
<keyword evidence="10" id="KW-1185">Reference proteome</keyword>
<dbReference type="SUPFAM" id="SSF109604">
    <property type="entry name" value="HD-domain/PDEase-like"/>
    <property type="match status" value="1"/>
</dbReference>
<dbReference type="OrthoDB" id="9796032at2"/>
<dbReference type="RefSeq" id="WP_008850920.1">
    <property type="nucleotide sequence ID" value="NZ_AGQV01000001.1"/>
</dbReference>
<organism evidence="9 10">
    <name type="scientific">Gluconobacter morbifer G707</name>
    <dbReference type="NCBI Taxonomy" id="1088869"/>
    <lineage>
        <taxon>Bacteria</taxon>
        <taxon>Pseudomonadati</taxon>
        <taxon>Pseudomonadota</taxon>
        <taxon>Alphaproteobacteria</taxon>
        <taxon>Acetobacterales</taxon>
        <taxon>Acetobacteraceae</taxon>
        <taxon>Gluconobacter</taxon>
    </lineage>
</organism>
<dbReference type="PATRIC" id="fig|1088869.3.peg.776"/>
<reference evidence="9 10" key="1">
    <citation type="submission" date="2011-10" db="EMBL/GenBank/DDBJ databases">
        <title>Genome sequence of Gluconobacter morbifer G707, isolated from Drosophila gut.</title>
        <authorList>
            <person name="Lee W.-J."/>
            <person name="Kim E.-K."/>
        </authorList>
    </citation>
    <scope>NUCLEOTIDE SEQUENCE [LARGE SCALE GENOMIC DNA]</scope>
    <source>
        <strain evidence="9 10">G707</strain>
    </source>
</reference>
<evidence type="ECO:0000256" key="4">
    <source>
        <dbReference type="ARBA" id="ARBA00011738"/>
    </source>
</evidence>
<dbReference type="GO" id="GO:0005737">
    <property type="term" value="C:cytoplasm"/>
    <property type="evidence" value="ECO:0007669"/>
    <property type="project" value="TreeGrafter"/>
</dbReference>
<dbReference type="STRING" id="1088869.GMO_07700"/>
<comment type="caution">
    <text evidence="9">The sequence shown here is derived from an EMBL/GenBank/DDBJ whole genome shotgun (WGS) entry which is preliminary data.</text>
</comment>
<keyword evidence="7" id="KW-0378">Hydrolase</keyword>
<feature type="domain" description="HD/PDEase" evidence="8">
    <location>
        <begin position="32"/>
        <end position="149"/>
    </location>
</feature>
<dbReference type="InterPro" id="IPR039356">
    <property type="entry name" value="YfbR/HDDC2"/>
</dbReference>
<evidence type="ECO:0000313" key="9">
    <source>
        <dbReference type="EMBL" id="EHH69463.1"/>
    </source>
</evidence>
<comment type="catalytic activity">
    <reaction evidence="1">
        <text>a 2'-deoxyribonucleoside 5'-phosphate + H2O = a 2'-deoxyribonucleoside + phosphate</text>
        <dbReference type="Rhea" id="RHEA:36167"/>
        <dbReference type="ChEBI" id="CHEBI:15377"/>
        <dbReference type="ChEBI" id="CHEBI:18274"/>
        <dbReference type="ChEBI" id="CHEBI:43474"/>
        <dbReference type="ChEBI" id="CHEBI:65317"/>
        <dbReference type="EC" id="3.1.3.89"/>
    </reaction>
</comment>
<dbReference type="EC" id="3.1.3.89" evidence="5"/>
<gene>
    <name evidence="9" type="ORF">GMO_07700</name>
</gene>
<evidence type="ECO:0000256" key="5">
    <source>
        <dbReference type="ARBA" id="ARBA00012964"/>
    </source>
</evidence>